<evidence type="ECO:0000256" key="1">
    <source>
        <dbReference type="ARBA" id="ARBA00015492"/>
    </source>
</evidence>
<feature type="region of interest" description="Disordered" evidence="2">
    <location>
        <begin position="182"/>
        <end position="201"/>
    </location>
</feature>
<gene>
    <name evidence="4" type="ORF">HKW66_Vig0044910</name>
</gene>
<dbReference type="EMBL" id="JABFOF010000002">
    <property type="protein sequence ID" value="KAG2405236.1"/>
    <property type="molecule type" value="Genomic_DNA"/>
</dbReference>
<dbReference type="PANTHER" id="PTHR42828:SF3">
    <property type="entry name" value="THREONYLCARBAMOYL-AMP SYNTHASE"/>
    <property type="match status" value="1"/>
</dbReference>
<dbReference type="InterPro" id="IPR052532">
    <property type="entry name" value="SUA5_domain"/>
</dbReference>
<proteinExistence type="predicted"/>
<dbReference type="PANTHER" id="PTHR42828">
    <property type="entry name" value="DHBP SYNTHASE RIBB-LIKE ALPHA/BETA DOMAIN-CONTAINING PROTEIN"/>
    <property type="match status" value="1"/>
</dbReference>
<dbReference type="PROSITE" id="PS51163">
    <property type="entry name" value="YRDC"/>
    <property type="match status" value="1"/>
</dbReference>
<evidence type="ECO:0000256" key="2">
    <source>
        <dbReference type="SAM" id="MobiDB-lite"/>
    </source>
</evidence>
<sequence>MRYILPRQEGDRSVCANTDRPIAGVWKRASGSDTLAANDQVQDRAINPSRERGKALSKPNGKSCSLGSTPSSKQRGKALSKLNGKARSLGSTPRSKTERSSGKTLSVNVEGREVNPSRFMLKDERTRGKSLSVHVEGRAVNPSRLMLKVERTSGKSLSVNVEGRAVKRSRFMLKDERTRGKPLSVHVEGRAVHPPSSRRRPIGLYQHRSANNKSLEASERFRHISRRSSVVSMVVKRSPKRLKYTTGSRFTKEDGLVYTEADPSASDSWKLEPIVNLLKQGAVGVIPTDTLYAIVCDLRSHSAIERLRRIKNIEASKPLSILCHSFRDIDKYTAGFPRGDGQGHANLFKAVKHHLPGPYTFILIASKELPKQCIRFGTSSAKYASRKNVGVRMPDDAICQTILKEMDAPLICTSIKFQKEDEWMVDPVIIADTYGPEGLDFVVDGGVRVADPSTVVDMTKMPPKVLRQGKGPILHWMEFEDDQKTEIDKDLIPAGI</sequence>
<comment type="caution">
    <text evidence="4">The sequence shown here is derived from an EMBL/GenBank/DDBJ whole genome shotgun (WGS) entry which is preliminary data.</text>
</comment>
<dbReference type="Proteomes" id="UP000743370">
    <property type="component" value="Unassembled WGS sequence"/>
</dbReference>
<dbReference type="AlphaFoldDB" id="A0A8T0KZR5"/>
<dbReference type="InterPro" id="IPR006070">
    <property type="entry name" value="Sua5-like_dom"/>
</dbReference>
<dbReference type="Pfam" id="PF01300">
    <property type="entry name" value="Sua5_yciO_yrdC"/>
    <property type="match status" value="1"/>
</dbReference>
<protein>
    <recommendedName>
        <fullName evidence="1">Threonylcarbamoyl-AMP synthase</fullName>
    </recommendedName>
</protein>
<dbReference type="InterPro" id="IPR017945">
    <property type="entry name" value="DHBP_synth_RibB-like_a/b_dom"/>
</dbReference>
<dbReference type="GO" id="GO:0003725">
    <property type="term" value="F:double-stranded RNA binding"/>
    <property type="evidence" value="ECO:0007669"/>
    <property type="project" value="InterPro"/>
</dbReference>
<evidence type="ECO:0000259" key="3">
    <source>
        <dbReference type="PROSITE" id="PS51163"/>
    </source>
</evidence>
<dbReference type="SUPFAM" id="SSF55821">
    <property type="entry name" value="YrdC/RibB"/>
    <property type="match status" value="1"/>
</dbReference>
<feature type="region of interest" description="Disordered" evidence="2">
    <location>
        <begin position="47"/>
        <end position="106"/>
    </location>
</feature>
<feature type="compositionally biased region" description="Polar residues" evidence="2">
    <location>
        <begin position="60"/>
        <end position="73"/>
    </location>
</feature>
<feature type="domain" description="YrdC-like" evidence="3">
    <location>
        <begin position="268"/>
        <end position="471"/>
    </location>
</feature>
<evidence type="ECO:0000313" key="4">
    <source>
        <dbReference type="EMBL" id="KAG2405236.1"/>
    </source>
</evidence>
<dbReference type="NCBIfam" id="TIGR00057">
    <property type="entry name" value="L-threonylcarbamoyladenylate synthase"/>
    <property type="match status" value="1"/>
</dbReference>
<dbReference type="Gene3D" id="3.90.870.10">
    <property type="entry name" value="DHBP synthase"/>
    <property type="match status" value="1"/>
</dbReference>
<accession>A0A8T0KZR5</accession>
<name>A0A8T0KZR5_PHAAN</name>
<evidence type="ECO:0000313" key="5">
    <source>
        <dbReference type="Proteomes" id="UP000743370"/>
    </source>
</evidence>
<reference evidence="4 5" key="1">
    <citation type="submission" date="2020-05" db="EMBL/GenBank/DDBJ databases">
        <title>Vigna angularis (adzuki bean) Var. LongXiaoDou No. 4 denovo assembly.</title>
        <authorList>
            <person name="Xiang H."/>
        </authorList>
    </citation>
    <scope>NUCLEOTIDE SEQUENCE [LARGE SCALE GENOMIC DNA]</scope>
    <source>
        <tissue evidence="4">Leaf</tissue>
    </source>
</reference>
<organism evidence="4 5">
    <name type="scientific">Phaseolus angularis</name>
    <name type="common">Azuki bean</name>
    <name type="synonym">Vigna angularis</name>
    <dbReference type="NCBI Taxonomy" id="3914"/>
    <lineage>
        <taxon>Eukaryota</taxon>
        <taxon>Viridiplantae</taxon>
        <taxon>Streptophyta</taxon>
        <taxon>Embryophyta</taxon>
        <taxon>Tracheophyta</taxon>
        <taxon>Spermatophyta</taxon>
        <taxon>Magnoliopsida</taxon>
        <taxon>eudicotyledons</taxon>
        <taxon>Gunneridae</taxon>
        <taxon>Pentapetalae</taxon>
        <taxon>rosids</taxon>
        <taxon>fabids</taxon>
        <taxon>Fabales</taxon>
        <taxon>Fabaceae</taxon>
        <taxon>Papilionoideae</taxon>
        <taxon>50 kb inversion clade</taxon>
        <taxon>NPAAA clade</taxon>
        <taxon>indigoferoid/millettioid clade</taxon>
        <taxon>Phaseoleae</taxon>
        <taxon>Vigna</taxon>
    </lineage>
</organism>